<sequence length="236" mass="26904">MPIHPFPYHKISNFSGLLLMNKYDEHIINKPSPDLNGEDKSETSLPLIEYTAACSFVYSSSNFCWEEISINLIREYCDEKSSLLYTQYRNMVSRVTHCEQKWKGKHKKPVKTTCASHSRDEIIVSVHSDMDSLLPPTLRDGDSDASDDGPKLSEAVHRPRGYAPLATGDIEPCPLLVLEPLLLVQGTMENHQQPVPRRRKEQLSPSEQQKVARIMIGYTLAFFLLAILTFYVVYFV</sequence>
<accession>A0AAN9ZB27</accession>
<feature type="region of interest" description="Disordered" evidence="1">
    <location>
        <begin position="133"/>
        <end position="155"/>
    </location>
</feature>
<dbReference type="EMBL" id="JAZDUA010000093">
    <property type="protein sequence ID" value="KAK7868485.1"/>
    <property type="molecule type" value="Genomic_DNA"/>
</dbReference>
<dbReference type="Proteomes" id="UP001378592">
    <property type="component" value="Unassembled WGS sequence"/>
</dbReference>
<evidence type="ECO:0000256" key="2">
    <source>
        <dbReference type="SAM" id="Phobius"/>
    </source>
</evidence>
<evidence type="ECO:0000313" key="4">
    <source>
        <dbReference type="Proteomes" id="UP001378592"/>
    </source>
</evidence>
<evidence type="ECO:0000256" key="1">
    <source>
        <dbReference type="SAM" id="MobiDB-lite"/>
    </source>
</evidence>
<evidence type="ECO:0000313" key="3">
    <source>
        <dbReference type="EMBL" id="KAK7868485.1"/>
    </source>
</evidence>
<feature type="transmembrane region" description="Helical" evidence="2">
    <location>
        <begin position="214"/>
        <end position="234"/>
    </location>
</feature>
<comment type="caution">
    <text evidence="3">The sequence shown here is derived from an EMBL/GenBank/DDBJ whole genome shotgun (WGS) entry which is preliminary data.</text>
</comment>
<keyword evidence="2" id="KW-0472">Membrane</keyword>
<keyword evidence="2" id="KW-1133">Transmembrane helix</keyword>
<name>A0AAN9ZB27_9ORTH</name>
<dbReference type="AlphaFoldDB" id="A0AAN9ZB27"/>
<protein>
    <submittedName>
        <fullName evidence="3">Uncharacterized protein</fullName>
    </submittedName>
</protein>
<keyword evidence="2" id="KW-0812">Transmembrane</keyword>
<organism evidence="3 4">
    <name type="scientific">Gryllus longicercus</name>
    <dbReference type="NCBI Taxonomy" id="2509291"/>
    <lineage>
        <taxon>Eukaryota</taxon>
        <taxon>Metazoa</taxon>
        <taxon>Ecdysozoa</taxon>
        <taxon>Arthropoda</taxon>
        <taxon>Hexapoda</taxon>
        <taxon>Insecta</taxon>
        <taxon>Pterygota</taxon>
        <taxon>Neoptera</taxon>
        <taxon>Polyneoptera</taxon>
        <taxon>Orthoptera</taxon>
        <taxon>Ensifera</taxon>
        <taxon>Gryllidea</taxon>
        <taxon>Grylloidea</taxon>
        <taxon>Gryllidae</taxon>
        <taxon>Gryllinae</taxon>
        <taxon>Gryllus</taxon>
    </lineage>
</organism>
<proteinExistence type="predicted"/>
<gene>
    <name evidence="3" type="ORF">R5R35_001896</name>
</gene>
<keyword evidence="4" id="KW-1185">Reference proteome</keyword>
<reference evidence="3 4" key="1">
    <citation type="submission" date="2024-03" db="EMBL/GenBank/DDBJ databases">
        <title>The genome assembly and annotation of the cricket Gryllus longicercus Weissman &amp; Gray.</title>
        <authorList>
            <person name="Szrajer S."/>
            <person name="Gray D."/>
            <person name="Ylla G."/>
        </authorList>
    </citation>
    <scope>NUCLEOTIDE SEQUENCE [LARGE SCALE GENOMIC DNA]</scope>
    <source>
        <strain evidence="3">DAG 2021-001</strain>
        <tissue evidence="3">Whole body minus gut</tissue>
    </source>
</reference>